<organism evidence="2 3">
    <name type="scientific">Flavobacterium fructosi</name>
    <dbReference type="NCBI Taxonomy" id="3230416"/>
    <lineage>
        <taxon>Bacteria</taxon>
        <taxon>Pseudomonadati</taxon>
        <taxon>Bacteroidota</taxon>
        <taxon>Flavobacteriia</taxon>
        <taxon>Flavobacteriales</taxon>
        <taxon>Flavobacteriaceae</taxon>
        <taxon>Flavobacterium</taxon>
    </lineage>
</organism>
<keyword evidence="1" id="KW-0472">Membrane</keyword>
<keyword evidence="3" id="KW-1185">Reference proteome</keyword>
<gene>
    <name evidence="2" type="ORF">ACFX5D_10400</name>
</gene>
<comment type="caution">
    <text evidence="2">The sequence shown here is derived from an EMBL/GenBank/DDBJ whole genome shotgun (WGS) entry which is preliminary data.</text>
</comment>
<feature type="transmembrane region" description="Helical" evidence="1">
    <location>
        <begin position="297"/>
        <end position="317"/>
    </location>
</feature>
<evidence type="ECO:0000313" key="3">
    <source>
        <dbReference type="Proteomes" id="UP001600039"/>
    </source>
</evidence>
<name>A0ABW6HMU9_9FLAO</name>
<proteinExistence type="predicted"/>
<sequence>MSANLPQHNPEDQEIDLTQIYKKIRSFFEGINTVIFKCIRFFFRNAIVIVILLIVGVGLGMFLDETQKTYDHQIIVAPNFKSTDYLYSKIELLTSKIAEKDTFFLKSIGIKKPLEVTKISIEPIVDVYKLVSNNEQNFELLELMAQNGDLKTVVKETTTSKNYNYHTIVISTNGITNQNDIVKPILDYVNTSGYFGEVQKISVNNIQQKIKEKEGIIVQIDAILSSFSNGNATNKSDKLIYYNENIQLNNIIKTKDSIVNVLGTLKIDLLNSRRIINENAISLNIKNNKSINGKRKVIIPILFISLFIFIRFFMSFYRKQSLKAE</sequence>
<protein>
    <recommendedName>
        <fullName evidence="4">Chain length determinant protein</fullName>
    </recommendedName>
</protein>
<keyword evidence="1" id="KW-1133">Transmembrane helix</keyword>
<dbReference type="Proteomes" id="UP001600039">
    <property type="component" value="Unassembled WGS sequence"/>
</dbReference>
<keyword evidence="1" id="KW-0812">Transmembrane</keyword>
<evidence type="ECO:0008006" key="4">
    <source>
        <dbReference type="Google" id="ProtNLM"/>
    </source>
</evidence>
<accession>A0ABW6HMU9</accession>
<reference evidence="2 3" key="1">
    <citation type="submission" date="2024-06" db="EMBL/GenBank/DDBJ databases">
        <title>Flavobacterium spp. isolated from glacier.</title>
        <authorList>
            <person name="Han D."/>
        </authorList>
    </citation>
    <scope>NUCLEOTIDE SEQUENCE [LARGE SCALE GENOMIC DNA]</scope>
    <source>
        <strain evidence="2 3">LB3P45</strain>
    </source>
</reference>
<evidence type="ECO:0000313" key="2">
    <source>
        <dbReference type="EMBL" id="MFE3848370.1"/>
    </source>
</evidence>
<evidence type="ECO:0000256" key="1">
    <source>
        <dbReference type="SAM" id="Phobius"/>
    </source>
</evidence>
<dbReference type="RefSeq" id="WP_379858126.1">
    <property type="nucleotide sequence ID" value="NZ_JBHZQA010000005.1"/>
</dbReference>
<dbReference type="EMBL" id="JBHZQA010000005">
    <property type="protein sequence ID" value="MFE3848370.1"/>
    <property type="molecule type" value="Genomic_DNA"/>
</dbReference>
<feature type="transmembrane region" description="Helical" evidence="1">
    <location>
        <begin position="41"/>
        <end position="63"/>
    </location>
</feature>